<evidence type="ECO:0000256" key="1">
    <source>
        <dbReference type="PROSITE-ProRule" id="PRU00047"/>
    </source>
</evidence>
<evidence type="ECO:0000313" key="6">
    <source>
        <dbReference type="Proteomes" id="UP001157418"/>
    </source>
</evidence>
<feature type="compositionally biased region" description="Polar residues" evidence="3">
    <location>
        <begin position="69"/>
        <end position="81"/>
    </location>
</feature>
<dbReference type="InterPro" id="IPR001878">
    <property type="entry name" value="Znf_CCHC"/>
</dbReference>
<dbReference type="AlphaFoldDB" id="A0AAU9MEN5"/>
<dbReference type="Pfam" id="PF00098">
    <property type="entry name" value="zf-CCHC"/>
    <property type="match status" value="1"/>
</dbReference>
<dbReference type="GO" id="GO:0008270">
    <property type="term" value="F:zinc ion binding"/>
    <property type="evidence" value="ECO:0007669"/>
    <property type="project" value="UniProtKB-KW"/>
</dbReference>
<evidence type="ECO:0000256" key="3">
    <source>
        <dbReference type="SAM" id="MobiDB-lite"/>
    </source>
</evidence>
<name>A0AAU9MEN5_9ASTR</name>
<feature type="region of interest" description="Disordered" evidence="3">
    <location>
        <begin position="59"/>
        <end position="85"/>
    </location>
</feature>
<dbReference type="PROSITE" id="PS50158">
    <property type="entry name" value="ZF_CCHC"/>
    <property type="match status" value="1"/>
</dbReference>
<feature type="domain" description="CCHC-type" evidence="4">
    <location>
        <begin position="89"/>
        <end position="104"/>
    </location>
</feature>
<keyword evidence="2" id="KW-0175">Coiled coil</keyword>
<comment type="caution">
    <text evidence="5">The sequence shown here is derived from an EMBL/GenBank/DDBJ whole genome shotgun (WGS) entry which is preliminary data.</text>
</comment>
<reference evidence="5 6" key="1">
    <citation type="submission" date="2022-01" db="EMBL/GenBank/DDBJ databases">
        <authorList>
            <person name="Xiong W."/>
            <person name="Schranz E."/>
        </authorList>
    </citation>
    <scope>NUCLEOTIDE SEQUENCE [LARGE SCALE GENOMIC DNA]</scope>
</reference>
<accession>A0AAU9MEN5</accession>
<dbReference type="SUPFAM" id="SSF57756">
    <property type="entry name" value="Retrovirus zinc finger-like domains"/>
    <property type="match status" value="1"/>
</dbReference>
<dbReference type="Proteomes" id="UP001157418">
    <property type="component" value="Unassembled WGS sequence"/>
</dbReference>
<keyword evidence="1" id="KW-0863">Zinc-finger</keyword>
<dbReference type="InterPro" id="IPR036875">
    <property type="entry name" value="Znf_CCHC_sf"/>
</dbReference>
<evidence type="ECO:0000259" key="4">
    <source>
        <dbReference type="PROSITE" id="PS50158"/>
    </source>
</evidence>
<dbReference type="SMART" id="SM00343">
    <property type="entry name" value="ZnF_C2HC"/>
    <property type="match status" value="1"/>
</dbReference>
<dbReference type="EMBL" id="CAKMRJ010001256">
    <property type="protein sequence ID" value="CAH1424006.1"/>
    <property type="molecule type" value="Genomic_DNA"/>
</dbReference>
<evidence type="ECO:0000256" key="2">
    <source>
        <dbReference type="SAM" id="Coils"/>
    </source>
</evidence>
<protein>
    <recommendedName>
        <fullName evidence="4">CCHC-type domain-containing protein</fullName>
    </recommendedName>
</protein>
<organism evidence="5 6">
    <name type="scientific">Lactuca virosa</name>
    <dbReference type="NCBI Taxonomy" id="75947"/>
    <lineage>
        <taxon>Eukaryota</taxon>
        <taxon>Viridiplantae</taxon>
        <taxon>Streptophyta</taxon>
        <taxon>Embryophyta</taxon>
        <taxon>Tracheophyta</taxon>
        <taxon>Spermatophyta</taxon>
        <taxon>Magnoliopsida</taxon>
        <taxon>eudicotyledons</taxon>
        <taxon>Gunneridae</taxon>
        <taxon>Pentapetalae</taxon>
        <taxon>asterids</taxon>
        <taxon>campanulids</taxon>
        <taxon>Asterales</taxon>
        <taxon>Asteraceae</taxon>
        <taxon>Cichorioideae</taxon>
        <taxon>Cichorieae</taxon>
        <taxon>Lactucinae</taxon>
        <taxon>Lactuca</taxon>
    </lineage>
</organism>
<dbReference type="Gene3D" id="4.10.60.10">
    <property type="entry name" value="Zinc finger, CCHC-type"/>
    <property type="match status" value="1"/>
</dbReference>
<keyword evidence="1" id="KW-0862">Zinc</keyword>
<gene>
    <name evidence="5" type="ORF">LVIROSA_LOCUS11252</name>
</gene>
<keyword evidence="6" id="KW-1185">Reference proteome</keyword>
<sequence>MKESFKENSSTLFTRKSSFIPDINSDKYDNAGFEEEYNVKLYTSVAMIVMRFEKFDNKNFGGTRKFHAKSSSSISNRSDVGNSKKDEGKCFDCGGADHFARDCKVKKNNQKEESYETKYKRLVASLKRKNLESKVLVVEGEEWVDEEELSDEEVKKSVCLMGVTGDLVTDEASSSSSTFDVDLAKAASDSKVQNWDSSSLYQVKKLVTYSEIGKSTMFEYSHLDLSKSNQEIHNLINEIESLKSELSNSEKSLS</sequence>
<dbReference type="GO" id="GO:0003676">
    <property type="term" value="F:nucleic acid binding"/>
    <property type="evidence" value="ECO:0007669"/>
    <property type="project" value="InterPro"/>
</dbReference>
<keyword evidence="1" id="KW-0479">Metal-binding</keyword>
<proteinExistence type="predicted"/>
<feature type="coiled-coil region" evidence="2">
    <location>
        <begin position="225"/>
        <end position="252"/>
    </location>
</feature>
<evidence type="ECO:0000313" key="5">
    <source>
        <dbReference type="EMBL" id="CAH1424006.1"/>
    </source>
</evidence>